<reference evidence="2 3" key="1">
    <citation type="submission" date="2016-05" db="EMBL/GenBank/DDBJ databases">
        <title>Comparative analysis of secretome profiles of manganese(II)-oxidizing ascomycete fungi.</title>
        <authorList>
            <consortium name="DOE Joint Genome Institute"/>
            <person name="Zeiner C.A."/>
            <person name="Purvine S.O."/>
            <person name="Zink E.M."/>
            <person name="Wu S."/>
            <person name="Pasa-Tolic L."/>
            <person name="Chaput D.L."/>
            <person name="Haridas S."/>
            <person name="Grigoriev I.V."/>
            <person name="Santelli C.M."/>
            <person name="Hansel C.M."/>
        </authorList>
    </citation>
    <scope>NUCLEOTIDE SEQUENCE [LARGE SCALE GENOMIC DNA]</scope>
    <source>
        <strain evidence="2 3">SRC1lrK2f</strain>
    </source>
</reference>
<dbReference type="GeneID" id="29119330"/>
<dbReference type="AlphaFoldDB" id="A0A177DM57"/>
<dbReference type="OMA" id="IREEHEG"/>
<dbReference type="RefSeq" id="XP_018386304.1">
    <property type="nucleotide sequence ID" value="XM_018533736.1"/>
</dbReference>
<evidence type="ECO:0000256" key="1">
    <source>
        <dbReference type="SAM" id="MobiDB-lite"/>
    </source>
</evidence>
<dbReference type="EMBL" id="KV441478">
    <property type="protein sequence ID" value="OAG20883.1"/>
    <property type="molecule type" value="Genomic_DNA"/>
</dbReference>
<organism evidence="2 3">
    <name type="scientific">Alternaria alternata</name>
    <name type="common">Alternaria rot fungus</name>
    <name type="synonym">Torula alternata</name>
    <dbReference type="NCBI Taxonomy" id="5599"/>
    <lineage>
        <taxon>Eukaryota</taxon>
        <taxon>Fungi</taxon>
        <taxon>Dikarya</taxon>
        <taxon>Ascomycota</taxon>
        <taxon>Pezizomycotina</taxon>
        <taxon>Dothideomycetes</taxon>
        <taxon>Pleosporomycetidae</taxon>
        <taxon>Pleosporales</taxon>
        <taxon>Pleosporineae</taxon>
        <taxon>Pleosporaceae</taxon>
        <taxon>Alternaria</taxon>
        <taxon>Alternaria sect. Alternaria</taxon>
        <taxon>Alternaria alternata complex</taxon>
    </lineage>
</organism>
<feature type="region of interest" description="Disordered" evidence="1">
    <location>
        <begin position="336"/>
        <end position="363"/>
    </location>
</feature>
<feature type="region of interest" description="Disordered" evidence="1">
    <location>
        <begin position="75"/>
        <end position="122"/>
    </location>
</feature>
<feature type="compositionally biased region" description="Low complexity" evidence="1">
    <location>
        <begin position="82"/>
        <end position="97"/>
    </location>
</feature>
<dbReference type="KEGG" id="aalt:CC77DRAFT_922390"/>
<feature type="non-terminal residue" evidence="2">
    <location>
        <position position="1"/>
    </location>
</feature>
<evidence type="ECO:0000313" key="2">
    <source>
        <dbReference type="EMBL" id="OAG20883.1"/>
    </source>
</evidence>
<protein>
    <submittedName>
        <fullName evidence="2">Uncharacterized protein</fullName>
    </submittedName>
</protein>
<feature type="compositionally biased region" description="Polar residues" evidence="1">
    <location>
        <begin position="99"/>
        <end position="117"/>
    </location>
</feature>
<evidence type="ECO:0000313" key="3">
    <source>
        <dbReference type="Proteomes" id="UP000077248"/>
    </source>
</evidence>
<name>A0A177DM57_ALTAL</name>
<gene>
    <name evidence="2" type="ORF">CC77DRAFT_922390</name>
</gene>
<sequence>GITRAIEAGKRLKRFVGTAEPVPFVTPPAMPKVLKQEFVVGMKEYGLDHRVQSMGLDVLSQAASMQERLPEIREEHEGPVKATWTSTQSGQQASGSSPPRMTSQGPAANSMSSNGSQPVRADIHSDNKKATGLPTLPASSSALWEVDFPGYTPALLTILLTWSHAMQSFYRRLPDPKTFPIHAAFPRRITPPAYNRLISVGFYYTSFIPHKDIRFLGPGDMAEIGYAEVDVFRSKEEVRKRTLGVYRDQIHLADSGEGRWAYVLIKEHAIPEEETPPHVMLAWHLSAVTDTSTCLHTVFPDNHEPILSKPPATPAPPEQPIRRLASLQNLISPSRGQKHLHREIRSVSSSAGSTEVEESSILPQEGAQTLKRTVVKLEKAGSIPLIKGYRVDLKEFRGWLDA</sequence>
<accession>A0A177DM57</accession>
<dbReference type="Proteomes" id="UP000077248">
    <property type="component" value="Unassembled WGS sequence"/>
</dbReference>
<dbReference type="VEuPathDB" id="FungiDB:CC77DRAFT_922390"/>
<feature type="non-terminal residue" evidence="2">
    <location>
        <position position="402"/>
    </location>
</feature>
<proteinExistence type="predicted"/>
<keyword evidence="3" id="KW-1185">Reference proteome</keyword>